<reference evidence="8 9" key="1">
    <citation type="submission" date="2014-06" db="EMBL/GenBank/DDBJ databases">
        <title>Shewanella sp. YQH10.</title>
        <authorList>
            <person name="Liu Y."/>
            <person name="Zeng R."/>
        </authorList>
    </citation>
    <scope>NUCLEOTIDE SEQUENCE [LARGE SCALE GENOMIC DNA]</scope>
    <source>
        <strain evidence="8 9">YQH10</strain>
    </source>
</reference>
<dbReference type="SMART" id="SM00876">
    <property type="entry name" value="BATS"/>
    <property type="match status" value="1"/>
</dbReference>
<dbReference type="EMBL" id="JPEO01000002">
    <property type="protein sequence ID" value="KFZ38368.1"/>
    <property type="molecule type" value="Genomic_DNA"/>
</dbReference>
<feature type="domain" description="Biotin and thiamin synthesis-associated" evidence="7">
    <location>
        <begin position="261"/>
        <end position="364"/>
    </location>
</feature>
<sequence>MATGFSEELADLNVDRLRLALNSHTPTSVEDWLKHPQRIIGNTEALSALLSPAAAAYIEPMAQLSAQLTRQRFGGNIQLYAPLYVSNLCANDCDYCGFSSHNQIKRKVLTEQERAAEIAILQRRGFDSVLLVAGEHSRKVGLDYFIEALNQCASQFSYLALEIQPLEIQEYQTLVAHGLDAVMVYQESYQPAVYAQHHHHGKKRDFAWRLDCPDRAASAGVDKIGIGALLGLADWRIESLLLGHHLQYLEQRYWRSRFSISVPRLRPCVGSNIDLEMMSDSQLVQMLCAFRLFSPNVELSLSTRESAQLRDNLMGLGITHMSAESSTEPGGYANPQTALDQFAINDERTVAQVTAAIKARGMQPVFKDWQQQW</sequence>
<dbReference type="Gene3D" id="3.20.20.70">
    <property type="entry name" value="Aldolase class I"/>
    <property type="match status" value="1"/>
</dbReference>
<dbReference type="GO" id="GO:0009228">
    <property type="term" value="P:thiamine biosynthetic process"/>
    <property type="evidence" value="ECO:0007669"/>
    <property type="project" value="InterPro"/>
</dbReference>
<dbReference type="GO" id="GO:0005506">
    <property type="term" value="F:iron ion binding"/>
    <property type="evidence" value="ECO:0007669"/>
    <property type="project" value="InterPro"/>
</dbReference>
<dbReference type="InterPro" id="IPR013785">
    <property type="entry name" value="Aldolase_TIM"/>
</dbReference>
<dbReference type="InterPro" id="IPR010722">
    <property type="entry name" value="BATS_dom"/>
</dbReference>
<dbReference type="SFLD" id="SFLDF00301">
    <property type="entry name" value="2-iminoacetate_synthase_(ThiH)"/>
    <property type="match status" value="1"/>
</dbReference>
<dbReference type="AlphaFoldDB" id="A0A094LT72"/>
<dbReference type="STRING" id="1515746.HR45_02675"/>
<keyword evidence="5" id="KW-0408">Iron</keyword>
<dbReference type="InterPro" id="IPR007197">
    <property type="entry name" value="rSAM"/>
</dbReference>
<dbReference type="InterPro" id="IPR034428">
    <property type="entry name" value="ThiH/NoCL/HydG-like"/>
</dbReference>
<dbReference type="InterPro" id="IPR012726">
    <property type="entry name" value="ThiH"/>
</dbReference>
<dbReference type="OrthoDB" id="9801120at2"/>
<dbReference type="GO" id="GO:0003824">
    <property type="term" value="F:catalytic activity"/>
    <property type="evidence" value="ECO:0007669"/>
    <property type="project" value="InterPro"/>
</dbReference>
<evidence type="ECO:0000256" key="1">
    <source>
        <dbReference type="ARBA" id="ARBA00001966"/>
    </source>
</evidence>
<comment type="cofactor">
    <cofactor evidence="1">
        <name>[4Fe-4S] cluster</name>
        <dbReference type="ChEBI" id="CHEBI:49883"/>
    </cofactor>
</comment>
<evidence type="ECO:0000313" key="8">
    <source>
        <dbReference type="EMBL" id="KFZ38368.1"/>
    </source>
</evidence>
<organism evidence="8 9">
    <name type="scientific">Shewanella mangrovi</name>
    <dbReference type="NCBI Taxonomy" id="1515746"/>
    <lineage>
        <taxon>Bacteria</taxon>
        <taxon>Pseudomonadati</taxon>
        <taxon>Pseudomonadota</taxon>
        <taxon>Gammaproteobacteria</taxon>
        <taxon>Alteromonadales</taxon>
        <taxon>Shewanellaceae</taxon>
        <taxon>Shewanella</taxon>
    </lineage>
</organism>
<dbReference type="SFLD" id="SFLDG01060">
    <property type="entry name" value="BATS_domain_containing"/>
    <property type="match status" value="1"/>
</dbReference>
<dbReference type="SFLD" id="SFLDS00029">
    <property type="entry name" value="Radical_SAM"/>
    <property type="match status" value="1"/>
</dbReference>
<keyword evidence="6" id="KW-0411">Iron-sulfur</keyword>
<name>A0A094LT72_9GAMM</name>
<dbReference type="RefSeq" id="WP_037439505.1">
    <property type="nucleotide sequence ID" value="NZ_JPEO01000002.1"/>
</dbReference>
<dbReference type="NCBIfam" id="TIGR02351">
    <property type="entry name" value="thiH"/>
    <property type="match status" value="1"/>
</dbReference>
<dbReference type="GO" id="GO:0051539">
    <property type="term" value="F:4 iron, 4 sulfur cluster binding"/>
    <property type="evidence" value="ECO:0007669"/>
    <property type="project" value="UniProtKB-KW"/>
</dbReference>
<keyword evidence="9" id="KW-1185">Reference proteome</keyword>
<keyword evidence="2" id="KW-0004">4Fe-4S</keyword>
<dbReference type="SFLD" id="SFLDG01081">
    <property type="entry name" value="cleavage_of_the_Ca-Cb_bond_in"/>
    <property type="match status" value="1"/>
</dbReference>
<accession>A0A094LT72</accession>
<comment type="caution">
    <text evidence="8">The sequence shown here is derived from an EMBL/GenBank/DDBJ whole genome shotgun (WGS) entry which is preliminary data.</text>
</comment>
<evidence type="ECO:0000313" key="9">
    <source>
        <dbReference type="Proteomes" id="UP000029264"/>
    </source>
</evidence>
<evidence type="ECO:0000256" key="3">
    <source>
        <dbReference type="ARBA" id="ARBA00022691"/>
    </source>
</evidence>
<dbReference type="CDD" id="cd01335">
    <property type="entry name" value="Radical_SAM"/>
    <property type="match status" value="1"/>
</dbReference>
<dbReference type="PANTHER" id="PTHR43583">
    <property type="entry name" value="2-IMINOACETATE SYNTHASE"/>
    <property type="match status" value="1"/>
</dbReference>
<keyword evidence="3" id="KW-0949">S-adenosyl-L-methionine</keyword>
<protein>
    <submittedName>
        <fullName evidence="8">Thiamine biosynthesis protein ThiH</fullName>
    </submittedName>
</protein>
<evidence type="ECO:0000256" key="4">
    <source>
        <dbReference type="ARBA" id="ARBA00022723"/>
    </source>
</evidence>
<gene>
    <name evidence="8" type="primary">thiH</name>
    <name evidence="8" type="ORF">HR45_02675</name>
</gene>
<dbReference type="SUPFAM" id="SSF102114">
    <property type="entry name" value="Radical SAM enzymes"/>
    <property type="match status" value="1"/>
</dbReference>
<dbReference type="Pfam" id="PF04055">
    <property type="entry name" value="Radical_SAM"/>
    <property type="match status" value="1"/>
</dbReference>
<keyword evidence="4" id="KW-0479">Metal-binding</keyword>
<evidence type="ECO:0000256" key="5">
    <source>
        <dbReference type="ARBA" id="ARBA00023004"/>
    </source>
</evidence>
<evidence type="ECO:0000256" key="6">
    <source>
        <dbReference type="ARBA" id="ARBA00023014"/>
    </source>
</evidence>
<evidence type="ECO:0000259" key="7">
    <source>
        <dbReference type="SMART" id="SM00876"/>
    </source>
</evidence>
<proteinExistence type="predicted"/>
<dbReference type="PANTHER" id="PTHR43583:SF1">
    <property type="entry name" value="2-IMINOACETATE SYNTHASE"/>
    <property type="match status" value="1"/>
</dbReference>
<dbReference type="Pfam" id="PF06968">
    <property type="entry name" value="BATS"/>
    <property type="match status" value="1"/>
</dbReference>
<evidence type="ECO:0000256" key="2">
    <source>
        <dbReference type="ARBA" id="ARBA00022485"/>
    </source>
</evidence>
<dbReference type="InterPro" id="IPR058240">
    <property type="entry name" value="rSAM_sf"/>
</dbReference>
<dbReference type="eggNOG" id="COG0502">
    <property type="taxonomic scope" value="Bacteria"/>
</dbReference>
<dbReference type="Proteomes" id="UP000029264">
    <property type="component" value="Unassembled WGS sequence"/>
</dbReference>